<organism evidence="7 8">
    <name type="scientific">Uliginosibacterium paludis</name>
    <dbReference type="NCBI Taxonomy" id="1615952"/>
    <lineage>
        <taxon>Bacteria</taxon>
        <taxon>Pseudomonadati</taxon>
        <taxon>Pseudomonadota</taxon>
        <taxon>Betaproteobacteria</taxon>
        <taxon>Rhodocyclales</taxon>
        <taxon>Zoogloeaceae</taxon>
        <taxon>Uliginosibacterium</taxon>
    </lineage>
</organism>
<keyword evidence="8" id="KW-1185">Reference proteome</keyword>
<gene>
    <name evidence="7" type="ORF">ABVT11_00835</name>
</gene>
<evidence type="ECO:0000256" key="3">
    <source>
        <dbReference type="PROSITE-ProRule" id="PRU00169"/>
    </source>
</evidence>
<feature type="domain" description="GGDEF" evidence="6">
    <location>
        <begin position="176"/>
        <end position="313"/>
    </location>
</feature>
<dbReference type="EC" id="2.7.7.65" evidence="1"/>
<dbReference type="RefSeq" id="WP_345926397.1">
    <property type="nucleotide sequence ID" value="NZ_JBDIVF010000003.1"/>
</dbReference>
<evidence type="ECO:0000259" key="5">
    <source>
        <dbReference type="PROSITE" id="PS50110"/>
    </source>
</evidence>
<evidence type="ECO:0000256" key="1">
    <source>
        <dbReference type="ARBA" id="ARBA00012528"/>
    </source>
</evidence>
<evidence type="ECO:0000256" key="2">
    <source>
        <dbReference type="ARBA" id="ARBA00034247"/>
    </source>
</evidence>
<dbReference type="PROSITE" id="PS50887">
    <property type="entry name" value="GGDEF"/>
    <property type="match status" value="1"/>
</dbReference>
<dbReference type="Gene3D" id="3.30.70.270">
    <property type="match status" value="1"/>
</dbReference>
<dbReference type="PROSITE" id="PS50110">
    <property type="entry name" value="RESPONSE_REGULATORY"/>
    <property type="match status" value="1"/>
</dbReference>
<feature type="modified residue" description="4-aspartylphosphate" evidence="3">
    <location>
        <position position="51"/>
    </location>
</feature>
<sequence length="316" mass="34699">MKALVIDDTLTSSTLLAQRLRKMGIEPLCAADGLGGIELFKAHRPDLVLLDVAMPGLDGYETAKRMRQLERDGEWTPILFLTARTGDDDLARGIAVGGDDFLVTPVSEIILQTKVRAMQRMTQMRHSLVVLTRRLDEANRELTRLSSEDSLTGVANRRQFDEVLRREWSRGARAASPLSLIMCDVDHFKQYNDLYGHPAGDACLREIGRLLRECARRPADLAARYGGEEFALILPDTDADGAGRVARALSGQLEALAMRHEGSAHGRVTLSIGVASSLPRRDAGSTEDLVTAADRALYRAKHAGRNQVQVTDGELT</sequence>
<proteinExistence type="predicted"/>
<dbReference type="Pfam" id="PF00072">
    <property type="entry name" value="Response_reg"/>
    <property type="match status" value="1"/>
</dbReference>
<dbReference type="PANTHER" id="PTHR45138">
    <property type="entry name" value="REGULATORY COMPONENTS OF SENSORY TRANSDUCTION SYSTEM"/>
    <property type="match status" value="1"/>
</dbReference>
<dbReference type="CDD" id="cd01949">
    <property type="entry name" value="GGDEF"/>
    <property type="match status" value="1"/>
</dbReference>
<evidence type="ECO:0000256" key="4">
    <source>
        <dbReference type="SAM" id="Coils"/>
    </source>
</evidence>
<dbReference type="InterPro" id="IPR000160">
    <property type="entry name" value="GGDEF_dom"/>
</dbReference>
<dbReference type="SUPFAM" id="SSF55073">
    <property type="entry name" value="Nucleotide cyclase"/>
    <property type="match status" value="1"/>
</dbReference>
<dbReference type="SUPFAM" id="SSF52172">
    <property type="entry name" value="CheY-like"/>
    <property type="match status" value="1"/>
</dbReference>
<dbReference type="InterPro" id="IPR011006">
    <property type="entry name" value="CheY-like_superfamily"/>
</dbReference>
<dbReference type="NCBIfam" id="TIGR00254">
    <property type="entry name" value="GGDEF"/>
    <property type="match status" value="1"/>
</dbReference>
<dbReference type="PANTHER" id="PTHR45138:SF9">
    <property type="entry name" value="DIGUANYLATE CYCLASE DGCM-RELATED"/>
    <property type="match status" value="1"/>
</dbReference>
<dbReference type="Pfam" id="PF00990">
    <property type="entry name" value="GGDEF"/>
    <property type="match status" value="1"/>
</dbReference>
<feature type="coiled-coil region" evidence="4">
    <location>
        <begin position="121"/>
        <end position="148"/>
    </location>
</feature>
<comment type="caution">
    <text evidence="7">The sequence shown here is derived from an EMBL/GenBank/DDBJ whole genome shotgun (WGS) entry which is preliminary data.</text>
</comment>
<accession>A0ABV2CKL3</accession>
<evidence type="ECO:0000313" key="8">
    <source>
        <dbReference type="Proteomes" id="UP001548590"/>
    </source>
</evidence>
<keyword evidence="7" id="KW-0808">Transferase</keyword>
<feature type="domain" description="Response regulatory" evidence="5">
    <location>
        <begin position="2"/>
        <end position="119"/>
    </location>
</feature>
<dbReference type="InterPro" id="IPR029787">
    <property type="entry name" value="Nucleotide_cyclase"/>
</dbReference>
<dbReference type="InterPro" id="IPR001789">
    <property type="entry name" value="Sig_transdc_resp-reg_receiver"/>
</dbReference>
<evidence type="ECO:0000259" key="6">
    <source>
        <dbReference type="PROSITE" id="PS50887"/>
    </source>
</evidence>
<keyword evidence="3" id="KW-0597">Phosphoprotein</keyword>
<comment type="catalytic activity">
    <reaction evidence="2">
        <text>2 GTP = 3',3'-c-di-GMP + 2 diphosphate</text>
        <dbReference type="Rhea" id="RHEA:24898"/>
        <dbReference type="ChEBI" id="CHEBI:33019"/>
        <dbReference type="ChEBI" id="CHEBI:37565"/>
        <dbReference type="ChEBI" id="CHEBI:58805"/>
        <dbReference type="EC" id="2.7.7.65"/>
    </reaction>
</comment>
<dbReference type="EMBL" id="JBEWLZ010000001">
    <property type="protein sequence ID" value="MET1488352.1"/>
    <property type="molecule type" value="Genomic_DNA"/>
</dbReference>
<evidence type="ECO:0000313" key="7">
    <source>
        <dbReference type="EMBL" id="MET1488352.1"/>
    </source>
</evidence>
<dbReference type="SMART" id="SM00448">
    <property type="entry name" value="REC"/>
    <property type="match status" value="1"/>
</dbReference>
<dbReference type="Gene3D" id="3.40.50.2300">
    <property type="match status" value="1"/>
</dbReference>
<keyword evidence="7" id="KW-0548">Nucleotidyltransferase</keyword>
<protein>
    <recommendedName>
        <fullName evidence="1">diguanylate cyclase</fullName>
        <ecNumber evidence="1">2.7.7.65</ecNumber>
    </recommendedName>
</protein>
<keyword evidence="4" id="KW-0175">Coiled coil</keyword>
<dbReference type="Proteomes" id="UP001548590">
    <property type="component" value="Unassembled WGS sequence"/>
</dbReference>
<dbReference type="InterPro" id="IPR050469">
    <property type="entry name" value="Diguanylate_Cyclase"/>
</dbReference>
<dbReference type="GO" id="GO:0052621">
    <property type="term" value="F:diguanylate cyclase activity"/>
    <property type="evidence" value="ECO:0007669"/>
    <property type="project" value="UniProtKB-EC"/>
</dbReference>
<dbReference type="InterPro" id="IPR043128">
    <property type="entry name" value="Rev_trsase/Diguanyl_cyclase"/>
</dbReference>
<name>A0ABV2CKL3_9RHOO</name>
<dbReference type="CDD" id="cd17574">
    <property type="entry name" value="REC_OmpR"/>
    <property type="match status" value="1"/>
</dbReference>
<dbReference type="SMART" id="SM00267">
    <property type="entry name" value="GGDEF"/>
    <property type="match status" value="1"/>
</dbReference>
<reference evidence="7 8" key="1">
    <citation type="submission" date="2024-07" db="EMBL/GenBank/DDBJ databases">
        <title>Uliginosibacterium paludis KCTC:42655.</title>
        <authorList>
            <person name="Kim M.K."/>
        </authorList>
    </citation>
    <scope>NUCLEOTIDE SEQUENCE [LARGE SCALE GENOMIC DNA]</scope>
    <source>
        <strain evidence="7 8">KCTC 42655</strain>
    </source>
</reference>